<name>A0ABP0MG10_9DINO</name>
<keyword evidence="1" id="KW-0812">Transmembrane</keyword>
<comment type="caution">
    <text evidence="2">The sequence shown here is derived from an EMBL/GenBank/DDBJ whole genome shotgun (WGS) entry which is preliminary data.</text>
</comment>
<evidence type="ECO:0008006" key="4">
    <source>
        <dbReference type="Google" id="ProtNLM"/>
    </source>
</evidence>
<dbReference type="Proteomes" id="UP001642464">
    <property type="component" value="Unassembled WGS sequence"/>
</dbReference>
<keyword evidence="3" id="KW-1185">Reference proteome</keyword>
<sequence length="309" mass="35797">CNLGSQRLRKESTARCAAAQLRSCAAWEPNRSRRLVAMEPHDIQRFERRSIGRRGLGFALCTAACGFFGAFVMPSQTGLHSPRLCEDTSLVTRHARGPKVNARRSISPYYSNEDRERLARLRQEKREHAREFSQNSTWVTEQMKLGNIPTVNLDKLPPLEDIYNRQFTGDADKDPIGGRKRYLYYIMFKSSAIKNAFDMKKIVAEYWYFLKKKMSCKDIQITPRKSPIDGNSVTILEYEMKEYGEIPRTQNGKNKYNKAYMVEFRFKAPVSATQYIQQKLYSDNNVLRFMALSLTRSFTHVGEDNELLL</sequence>
<dbReference type="EMBL" id="CAXAMM010021324">
    <property type="protein sequence ID" value="CAK9049717.1"/>
    <property type="molecule type" value="Genomic_DNA"/>
</dbReference>
<gene>
    <name evidence="2" type="ORF">SCF082_LOCUS27526</name>
</gene>
<evidence type="ECO:0000313" key="3">
    <source>
        <dbReference type="Proteomes" id="UP001642464"/>
    </source>
</evidence>
<keyword evidence="1" id="KW-0472">Membrane</keyword>
<proteinExistence type="predicted"/>
<feature type="transmembrane region" description="Helical" evidence="1">
    <location>
        <begin position="55"/>
        <end position="73"/>
    </location>
</feature>
<keyword evidence="1" id="KW-1133">Transmembrane helix</keyword>
<protein>
    <recommendedName>
        <fullName evidence="4">Ribosomal protein S6</fullName>
    </recommendedName>
</protein>
<accession>A0ABP0MG10</accession>
<feature type="non-terminal residue" evidence="2">
    <location>
        <position position="1"/>
    </location>
</feature>
<evidence type="ECO:0000256" key="1">
    <source>
        <dbReference type="SAM" id="Phobius"/>
    </source>
</evidence>
<evidence type="ECO:0000313" key="2">
    <source>
        <dbReference type="EMBL" id="CAK9049717.1"/>
    </source>
</evidence>
<reference evidence="2 3" key="1">
    <citation type="submission" date="2024-02" db="EMBL/GenBank/DDBJ databases">
        <authorList>
            <person name="Chen Y."/>
            <person name="Shah S."/>
            <person name="Dougan E. K."/>
            <person name="Thang M."/>
            <person name="Chan C."/>
        </authorList>
    </citation>
    <scope>NUCLEOTIDE SEQUENCE [LARGE SCALE GENOMIC DNA]</scope>
</reference>
<organism evidence="2 3">
    <name type="scientific">Durusdinium trenchii</name>
    <dbReference type="NCBI Taxonomy" id="1381693"/>
    <lineage>
        <taxon>Eukaryota</taxon>
        <taxon>Sar</taxon>
        <taxon>Alveolata</taxon>
        <taxon>Dinophyceae</taxon>
        <taxon>Suessiales</taxon>
        <taxon>Symbiodiniaceae</taxon>
        <taxon>Durusdinium</taxon>
    </lineage>
</organism>